<accession>A0ABW9F698</accession>
<gene>
    <name evidence="1" type="ORF">ABGF40_04445</name>
</gene>
<name>A0ABW9F698_9FIRM</name>
<proteinExistence type="predicted"/>
<sequence length="100" mass="11435">MKFYGTMICGDTIHADKVLRKNKIEVEYIDITAKTRFMKEFLALRDSRSEFDQAKADGKIGIPAFLLDDGTIEFDVYNLEGVTEKLDEDKEDEAPQMCGF</sequence>
<evidence type="ECO:0008006" key="3">
    <source>
        <dbReference type="Google" id="ProtNLM"/>
    </source>
</evidence>
<dbReference type="Gene3D" id="3.40.30.10">
    <property type="entry name" value="Glutaredoxin"/>
    <property type="match status" value="1"/>
</dbReference>
<protein>
    <recommendedName>
        <fullName evidence="3">Glutaredoxin</fullName>
    </recommendedName>
</protein>
<comment type="caution">
    <text evidence="1">The sequence shown here is derived from an EMBL/GenBank/DDBJ whole genome shotgun (WGS) entry which is preliminary data.</text>
</comment>
<dbReference type="Proteomes" id="UP001629536">
    <property type="component" value="Unassembled WGS sequence"/>
</dbReference>
<keyword evidence="2" id="KW-1185">Reference proteome</keyword>
<reference evidence="1 2" key="1">
    <citation type="journal article" date="2024" name="Front. Microbiol.">
        <title>Pangenomic and biochemical analyses of Helcococcus ovis reveal widespread tetracycline resistance and a novel bacterial species, Helcococcus bovis.</title>
        <authorList>
            <person name="Cunha F."/>
            <person name="Zhai Y."/>
            <person name="Casaro S."/>
            <person name="Jones K.L."/>
            <person name="Hernandez M."/>
            <person name="Bisinotto R.S."/>
            <person name="Kariyawasam S."/>
            <person name="Brown M.B."/>
            <person name="Phillips A."/>
            <person name="Jeong K.C."/>
            <person name="Galvao K.N."/>
        </authorList>
    </citation>
    <scope>NUCLEOTIDE SEQUENCE [LARGE SCALE GENOMIC DNA]</scope>
    <source>
        <strain evidence="1 2">KG197</strain>
    </source>
</reference>
<dbReference type="EMBL" id="JBFNFH010000008">
    <property type="protein sequence ID" value="MFM1524916.1"/>
    <property type="molecule type" value="Genomic_DNA"/>
</dbReference>
<evidence type="ECO:0000313" key="2">
    <source>
        <dbReference type="Proteomes" id="UP001629536"/>
    </source>
</evidence>
<organism evidence="1 2">
    <name type="scientific">Helcococcus bovis</name>
    <dbReference type="NCBI Taxonomy" id="3153252"/>
    <lineage>
        <taxon>Bacteria</taxon>
        <taxon>Bacillati</taxon>
        <taxon>Bacillota</taxon>
        <taxon>Tissierellia</taxon>
        <taxon>Tissierellales</taxon>
        <taxon>Peptoniphilaceae</taxon>
        <taxon>Helcococcus</taxon>
    </lineage>
</organism>
<evidence type="ECO:0000313" key="1">
    <source>
        <dbReference type="EMBL" id="MFM1524916.1"/>
    </source>
</evidence>
<dbReference type="RefSeq" id="WP_408104819.1">
    <property type="nucleotide sequence ID" value="NZ_JBFNFH010000008.1"/>
</dbReference>